<reference evidence="1 2" key="1">
    <citation type="submission" date="2019-08" db="EMBL/GenBank/DDBJ databases">
        <authorList>
            <person name="Peeters C."/>
        </authorList>
    </citation>
    <scope>NUCLEOTIDE SEQUENCE [LARGE SCALE GENOMIC DNA]</scope>
    <source>
        <strain evidence="1 2">LMG 30175</strain>
    </source>
</reference>
<evidence type="ECO:0000313" key="1">
    <source>
        <dbReference type="EMBL" id="VVE48003.1"/>
    </source>
</evidence>
<evidence type="ECO:0000313" key="2">
    <source>
        <dbReference type="Proteomes" id="UP000414233"/>
    </source>
</evidence>
<dbReference type="RefSeq" id="WP_150699200.1">
    <property type="nucleotide sequence ID" value="NZ_CABPRZ010000024.1"/>
</dbReference>
<dbReference type="EMBL" id="CABPRZ010000024">
    <property type="protein sequence ID" value="VVE48003.1"/>
    <property type="molecule type" value="Genomic_DNA"/>
</dbReference>
<dbReference type="SUPFAM" id="SSF52540">
    <property type="entry name" value="P-loop containing nucleoside triphosphate hydrolases"/>
    <property type="match status" value="1"/>
</dbReference>
<gene>
    <name evidence="1" type="ORF">PTE30175_04414</name>
</gene>
<keyword evidence="2" id="KW-1185">Reference proteome</keyword>
<dbReference type="Proteomes" id="UP000414233">
    <property type="component" value="Unassembled WGS sequence"/>
</dbReference>
<dbReference type="OrthoDB" id="9147290at2"/>
<name>A0A5E4YJ41_9BURK</name>
<sequence length="1216" mass="136168">MSNETVTKLAAITDAAQFERIATSVLRAAKPSLYANLSHQGVNTDGKTVKAPLDNVGWIHANDGAMLVAGAHTTAARKDLEGKWLHVPSTVKPRKRGGQPTQPAGDLVKAIEEIKKLREQYAGLKATLALTCNREEPAELRVKAEALAQANDVTLDVWSASRLAQFLDTHPDGQAIRFKYLGIEPTRLSMQELLRIGRKSLASRPAVTDEGALVDRHLADLSGHTLLSGASGMGKTTICLDALSTALQRNQPGIVLEDQTVMRAATIEEALDIELRRYSPYLEPHSGTRALELCSEMQPLVVVVEDINRSENTERLLNKLASWALQKVSGAQGARWRLVCPVWPRFLAAIEKKDEVNKAGIVHVVGLYTEEEACEAVKRRSALLARPMDDLAASALAQALGNDPLLIGLHDPRTSAPSQDVIAQYAADELERAALKTSLTTTDFEDAVRALGLQMLERRIFQPTWRDVQTWLGESVQLAALRALLASGRLLRLSKSSRGEVLEARHDRVLYHLLADAVGQQLATEIDATYLSDPYFAEIVGMAAATRRLPLERLRWIMDGSPLVACYALKHAVANSSDYVATAANAIEQWVKLEEHRGDIFFSRRNLGLAVLAEIDSQVVTKLTSHFTDGDMRQPYFEARFRNGDVSAGFKWLTEYPFDTSIPGRQELVDHVRHKYGRGLMKAVGAALETPGLPNQQRRGALLLAGYIADPALASSIREAWRLTAEERDLEAFLWAAARVCGDEAEATLGPVCDAWEALPDTQDEFGRSKRNSLAAHGIAWKFRDHVPKSALPYFVERAKRSEALRWPITFMLKGVDDPVAVQHEVEYLAHRRREAGEGGIIDHFLKDEWRRLFEERGQRMSIESKQRLLSISADHRNDEHLRKQAFSLWEVSVGLDDVNVARAINRDDVRYDDAVWARTRRQDLTVVSQLLEKIEEKPSYWWQAGRYIWTEELTEALGKTVKEVAGSNATERESKGGWIVPELILRLDPATGESLLMPVWNEIRHIPEFLQVALCIATPKLVELVRAAVADAPQPRALFKHFSFTAGIRIQRRDGIARLQQLQVIQPYFQLLSESDLFSLWETCNKRGWLDYAREHLEPVLRGLDSDLTRRVLGRTMIDFSDLESDLSKGVIWNAYHWLEVKMRVGAKREDLIAALFDWLKEKKSLFALKIVGSVLSEDGTRFEFAQLKVAVSDILDADEILNLVQFNIFRRTLS</sequence>
<protein>
    <submittedName>
        <fullName evidence="1">Uncharacterized protein</fullName>
    </submittedName>
</protein>
<dbReference type="InterPro" id="IPR027417">
    <property type="entry name" value="P-loop_NTPase"/>
</dbReference>
<accession>A0A5E4YJ41</accession>
<dbReference type="AlphaFoldDB" id="A0A5E4YJ41"/>
<organism evidence="1 2">
    <name type="scientific">Pandoraea terrae</name>
    <dbReference type="NCBI Taxonomy" id="1537710"/>
    <lineage>
        <taxon>Bacteria</taxon>
        <taxon>Pseudomonadati</taxon>
        <taxon>Pseudomonadota</taxon>
        <taxon>Betaproteobacteria</taxon>
        <taxon>Burkholderiales</taxon>
        <taxon>Burkholderiaceae</taxon>
        <taxon>Pandoraea</taxon>
    </lineage>
</organism>
<proteinExistence type="predicted"/>